<dbReference type="Pfam" id="PF03618">
    <property type="entry name" value="Kinase-PPPase"/>
    <property type="match status" value="1"/>
</dbReference>
<comment type="catalytic activity">
    <reaction evidence="1">
        <text>N(tele)-phospho-L-histidyl/L-threonyl-[pyruvate, phosphate dikinase] + ADP = N(tele)-phospho-L-histidyl/O-phospho-L-threonyl-[pyruvate, phosphate dikinase] + AMP + H(+)</text>
        <dbReference type="Rhea" id="RHEA:43692"/>
        <dbReference type="Rhea" id="RHEA-COMP:10650"/>
        <dbReference type="Rhea" id="RHEA-COMP:10651"/>
        <dbReference type="ChEBI" id="CHEBI:15378"/>
        <dbReference type="ChEBI" id="CHEBI:30013"/>
        <dbReference type="ChEBI" id="CHEBI:61977"/>
        <dbReference type="ChEBI" id="CHEBI:83586"/>
        <dbReference type="ChEBI" id="CHEBI:456215"/>
        <dbReference type="ChEBI" id="CHEBI:456216"/>
        <dbReference type="EC" id="2.7.11.32"/>
    </reaction>
</comment>
<dbReference type="EC" id="2.7.4.27" evidence="1"/>
<evidence type="ECO:0000313" key="2">
    <source>
        <dbReference type="EMBL" id="ANK62332.1"/>
    </source>
</evidence>
<comment type="caution">
    <text evidence="1">Lacks conserved residue(s) required for the propagation of feature annotation.</text>
</comment>
<dbReference type="GO" id="GO:0005524">
    <property type="term" value="F:ATP binding"/>
    <property type="evidence" value="ECO:0007669"/>
    <property type="project" value="InterPro"/>
</dbReference>
<comment type="function">
    <text evidence="1">Bifunctional serine/threonine kinase and phosphorylase involved in the regulation of the pyruvate, phosphate dikinase (PPDK) by catalyzing its phosphorylation/dephosphorylation.</text>
</comment>
<dbReference type="GO" id="GO:0043531">
    <property type="term" value="F:ADP binding"/>
    <property type="evidence" value="ECO:0007669"/>
    <property type="project" value="UniProtKB-UniRule"/>
</dbReference>
<reference evidence="2 3" key="1">
    <citation type="submission" date="2016-03" db="EMBL/GenBank/DDBJ databases">
        <title>Pediococcus and Lactobacillus from brewery environment - whole genome sequencing and assembly.</title>
        <authorList>
            <person name="Behr J."/>
            <person name="Geissler A.J."/>
            <person name="Vogel R.F."/>
        </authorList>
    </citation>
    <scope>NUCLEOTIDE SEQUENCE [LARGE SCALE GENOMIC DNA]</scope>
    <source>
        <strain evidence="2 3">TMW 1.1989</strain>
    </source>
</reference>
<gene>
    <name evidence="2" type="ORF">AYR53_05775</name>
</gene>
<dbReference type="RefSeq" id="WP_068225548.1">
    <property type="nucleotide sequence ID" value="NZ_CP014623.1"/>
</dbReference>
<dbReference type="OrthoDB" id="9782201at2"/>
<dbReference type="InterPro" id="IPR005177">
    <property type="entry name" value="Kinase-pyrophosphorylase"/>
</dbReference>
<keyword evidence="1" id="KW-0418">Kinase</keyword>
<dbReference type="EC" id="2.7.11.32" evidence="1"/>
<keyword evidence="1" id="KW-0808">Transferase</keyword>
<dbReference type="HAMAP" id="MF_00921">
    <property type="entry name" value="PDRP"/>
    <property type="match status" value="1"/>
</dbReference>
<dbReference type="PANTHER" id="PTHR31756">
    <property type="entry name" value="PYRUVATE, PHOSPHATE DIKINASE REGULATORY PROTEIN 1, CHLOROPLASTIC"/>
    <property type="match status" value="1"/>
</dbReference>
<dbReference type="Proteomes" id="UP000078582">
    <property type="component" value="Chromosome"/>
</dbReference>
<evidence type="ECO:0000313" key="3">
    <source>
        <dbReference type="Proteomes" id="UP000078582"/>
    </source>
</evidence>
<dbReference type="KEGG" id="lbt:AYR52_08215"/>
<keyword evidence="1" id="KW-0723">Serine/threonine-protein kinase</keyword>
<proteinExistence type="inferred from homology"/>
<comment type="catalytic activity">
    <reaction evidence="1">
        <text>N(tele)-phospho-L-histidyl/O-phospho-L-threonyl-[pyruvate, phosphate dikinase] + phosphate + H(+) = N(tele)-phospho-L-histidyl/L-threonyl-[pyruvate, phosphate dikinase] + diphosphate</text>
        <dbReference type="Rhea" id="RHEA:43696"/>
        <dbReference type="Rhea" id="RHEA-COMP:10650"/>
        <dbReference type="Rhea" id="RHEA-COMP:10651"/>
        <dbReference type="ChEBI" id="CHEBI:15378"/>
        <dbReference type="ChEBI" id="CHEBI:30013"/>
        <dbReference type="ChEBI" id="CHEBI:33019"/>
        <dbReference type="ChEBI" id="CHEBI:43474"/>
        <dbReference type="ChEBI" id="CHEBI:61977"/>
        <dbReference type="ChEBI" id="CHEBI:83586"/>
        <dbReference type="EC" id="2.7.4.27"/>
    </reaction>
</comment>
<dbReference type="STRING" id="375175.AYR53_05775"/>
<dbReference type="AlphaFoldDB" id="A0A192H271"/>
<protein>
    <recommendedName>
        <fullName evidence="1">Putative pyruvate, phosphate dikinase regulatory protein</fullName>
        <shortName evidence="1">PPDK regulatory protein</shortName>
        <ecNumber evidence="1">2.7.11.32</ecNumber>
        <ecNumber evidence="1">2.7.4.27</ecNumber>
    </recommendedName>
</protein>
<dbReference type="NCBIfam" id="NF003742">
    <property type="entry name" value="PRK05339.1"/>
    <property type="match status" value="1"/>
</dbReference>
<dbReference type="GO" id="GO:0016776">
    <property type="term" value="F:phosphotransferase activity, phosphate group as acceptor"/>
    <property type="evidence" value="ECO:0007669"/>
    <property type="project" value="UniProtKB-UniRule"/>
</dbReference>
<dbReference type="PANTHER" id="PTHR31756:SF3">
    <property type="entry name" value="PYRUVATE, PHOSPHATE DIKINASE REGULATORY PROTEIN 1, CHLOROPLASTIC"/>
    <property type="match status" value="1"/>
</dbReference>
<accession>A0A192H271</accession>
<keyword evidence="3" id="KW-1185">Reference proteome</keyword>
<sequence>MTKQQVKIYVISDSVGETAQRAIQATLLQYPAVEATIKIFPFVTEIDELEPIMREAAVEKALIAITLVDPKLVQWVTDFTSTHQMTLVDYMTPLMTKLAGLTQEQPIRKPGIRHAINQDYLKKVAAIDFAVAHDDGQQLQSFLKADLILLGVSRTAKTPVSLYLANQRLKVANLPLIPGTPLPEDLLSWPKEKLVGLTIDPKRLQSVRQTRMAGMGLAKANQYTDLEQIRAELQYADQLFSQLKIEPIDTTVRSVEETAAVILAARKAQSD</sequence>
<name>A0A192H271_9LACO</name>
<dbReference type="EMBL" id="CP014873">
    <property type="protein sequence ID" value="ANK62332.1"/>
    <property type="molecule type" value="Genomic_DNA"/>
</dbReference>
<keyword evidence="1" id="KW-0547">Nucleotide-binding</keyword>
<organism evidence="2 3">
    <name type="scientific">Loigolactobacillus backii</name>
    <dbReference type="NCBI Taxonomy" id="375175"/>
    <lineage>
        <taxon>Bacteria</taxon>
        <taxon>Bacillati</taxon>
        <taxon>Bacillota</taxon>
        <taxon>Bacilli</taxon>
        <taxon>Lactobacillales</taxon>
        <taxon>Lactobacillaceae</taxon>
        <taxon>Loigolactobacillus</taxon>
    </lineage>
</organism>
<comment type="similarity">
    <text evidence="1">Belongs to the pyruvate, phosphate/water dikinase regulatory protein family. PDRP subfamily.</text>
</comment>
<dbReference type="GeneID" id="42981757"/>
<keyword evidence="2" id="KW-0670">Pyruvate</keyword>
<evidence type="ECO:0000256" key="1">
    <source>
        <dbReference type="HAMAP-Rule" id="MF_00921"/>
    </source>
</evidence>
<dbReference type="GO" id="GO:0004674">
    <property type="term" value="F:protein serine/threonine kinase activity"/>
    <property type="evidence" value="ECO:0007669"/>
    <property type="project" value="UniProtKB-UniRule"/>
</dbReference>
<dbReference type="InterPro" id="IPR026565">
    <property type="entry name" value="PPDK_reg"/>
</dbReference>